<evidence type="ECO:0000256" key="1">
    <source>
        <dbReference type="SAM" id="Phobius"/>
    </source>
</evidence>
<proteinExistence type="predicted"/>
<dbReference type="EMBL" id="SSOP01000040">
    <property type="protein sequence ID" value="KAB5593325.1"/>
    <property type="molecule type" value="Genomic_DNA"/>
</dbReference>
<reference evidence="2 3" key="1">
    <citation type="journal article" date="2019" name="Fungal Biol. Biotechnol.">
        <title>Draft genome sequence of fastidious pathogen Ceratobasidium theobromae, which causes vascular-streak dieback in Theobroma cacao.</title>
        <authorList>
            <person name="Ali S.S."/>
            <person name="Asman A."/>
            <person name="Shao J."/>
            <person name="Firmansyah A.P."/>
            <person name="Susilo A.W."/>
            <person name="Rosmana A."/>
            <person name="McMahon P."/>
            <person name="Junaid M."/>
            <person name="Guest D."/>
            <person name="Kheng T.Y."/>
            <person name="Meinhardt L.W."/>
            <person name="Bailey B.A."/>
        </authorList>
    </citation>
    <scope>NUCLEOTIDE SEQUENCE [LARGE SCALE GENOMIC DNA]</scope>
    <source>
        <strain evidence="2 3">CT2</strain>
    </source>
</reference>
<evidence type="ECO:0000313" key="3">
    <source>
        <dbReference type="Proteomes" id="UP000383932"/>
    </source>
</evidence>
<keyword evidence="1" id="KW-1133">Transmembrane helix</keyword>
<dbReference type="Proteomes" id="UP000383932">
    <property type="component" value="Unassembled WGS sequence"/>
</dbReference>
<sequence length="669" mass="71439">MPFRMYMPADNHARRTADGSIVLTVSHNHEMPPLPYELSGLMAHDVWDGRTRTIKAMCARFSKPLVERVWFVVAMISTLLLPFPLYRLVFNAVFDPNRADETFYEARAAGFGVFMCVVIVVWAPLVCWKSFGLTRMRRLVRQWEAQDRANANGRFVPEWKVEMPGVFSVNGRVTITTPPQVAPSQFHSGAYLPPYINAPAYVPNAPQTQGPMPGTQAYNGGGAVHAYPGPDEKSGFQDPAAVKNSMVWITYAWGSDKVKLHPPMKNSARVSDCIRIQEGQGEPKTLSLFSIPPTLLSMAHRSLVVAIAACAAGAIAQSTPLYQKHFDWNNLPYKADTDTGERGTQYGYNMCNSTTESQTSLCQTAVVNALDDFCVWGPPEPNSVVGNTEGEAVAWCTKPGRGTRLIPAGALTGVQFMKTPDYVQVVGHIDQSKINMTPDDGGGEMDPHGADQRGNPLGGLVYSNAFGTDKTKFTQVIEWHNFMGSNIFCMKVCDPAGAHPADYCQHIFDRIGCQYNAPAAYVDGVFESCEGESQDFPGVYTDASGAVHTYSQPPESLGEIKTMPYTARIPKSSNCVAATSSAIYTGLPTATGAAATSAASSASGSASGAATTKAATTNRASGTTHASSSTASATGASNAAVSIRGLDFAGVAAAGLVTFAGALMGVALL</sequence>
<feature type="transmembrane region" description="Helical" evidence="1">
    <location>
        <begin position="648"/>
        <end position="668"/>
    </location>
</feature>
<evidence type="ECO:0008006" key="4">
    <source>
        <dbReference type="Google" id="ProtNLM"/>
    </source>
</evidence>
<accession>A0A5N5QNG5</accession>
<keyword evidence="1" id="KW-0812">Transmembrane</keyword>
<protein>
    <recommendedName>
        <fullName evidence="4">Macrofage activating glycoprotein</fullName>
    </recommendedName>
</protein>
<dbReference type="OrthoDB" id="3044029at2759"/>
<comment type="caution">
    <text evidence="2">The sequence shown here is derived from an EMBL/GenBank/DDBJ whole genome shotgun (WGS) entry which is preliminary data.</text>
</comment>
<evidence type="ECO:0000313" key="2">
    <source>
        <dbReference type="EMBL" id="KAB5593325.1"/>
    </source>
</evidence>
<name>A0A5N5QNG5_9AGAM</name>
<feature type="transmembrane region" description="Helical" evidence="1">
    <location>
        <begin position="69"/>
        <end position="89"/>
    </location>
</feature>
<keyword evidence="1" id="KW-0472">Membrane</keyword>
<gene>
    <name evidence="2" type="ORF">CTheo_3243</name>
</gene>
<keyword evidence="3" id="KW-1185">Reference proteome</keyword>
<organism evidence="2 3">
    <name type="scientific">Ceratobasidium theobromae</name>
    <dbReference type="NCBI Taxonomy" id="1582974"/>
    <lineage>
        <taxon>Eukaryota</taxon>
        <taxon>Fungi</taxon>
        <taxon>Dikarya</taxon>
        <taxon>Basidiomycota</taxon>
        <taxon>Agaricomycotina</taxon>
        <taxon>Agaricomycetes</taxon>
        <taxon>Cantharellales</taxon>
        <taxon>Ceratobasidiaceae</taxon>
        <taxon>Ceratobasidium</taxon>
    </lineage>
</organism>
<feature type="transmembrane region" description="Helical" evidence="1">
    <location>
        <begin position="109"/>
        <end position="128"/>
    </location>
</feature>
<dbReference type="AlphaFoldDB" id="A0A5N5QNG5"/>